<keyword evidence="3" id="KW-1185">Reference proteome</keyword>
<sequence>MHAYRVSGDDYGKASLVDVSEADTGWDDPATAGADAITRLTDKAAGLGIRVTAGSDGAASVAVSMNQHAAPTAGRSAEPVFLAATGADSGLSRALALTGGLTLIGGAVLTLRRRRPRRRSSRSVR</sequence>
<evidence type="ECO:0000313" key="2">
    <source>
        <dbReference type="EMBL" id="MBL1087689.1"/>
    </source>
</evidence>
<accession>A0A937ETL6</accession>
<protein>
    <recommendedName>
        <fullName evidence="4">LPXTG cell wall anchor domain-containing protein</fullName>
    </recommendedName>
</protein>
<comment type="caution">
    <text evidence="2">The sequence shown here is derived from an EMBL/GenBank/DDBJ whole genome shotgun (WGS) entry which is preliminary data.</text>
</comment>
<reference evidence="2" key="1">
    <citation type="submission" date="2021-01" db="EMBL/GenBank/DDBJ databases">
        <title>WGS of actinomycetes isolated from Thailand.</title>
        <authorList>
            <person name="Thawai C."/>
        </authorList>
    </citation>
    <scope>NUCLEOTIDE SEQUENCE</scope>
    <source>
        <strain evidence="2">RCU-197</strain>
    </source>
</reference>
<feature type="transmembrane region" description="Helical" evidence="1">
    <location>
        <begin position="91"/>
        <end position="111"/>
    </location>
</feature>
<dbReference type="EMBL" id="JAERRK010000043">
    <property type="protein sequence ID" value="MBL1087689.1"/>
    <property type="molecule type" value="Genomic_DNA"/>
</dbReference>
<keyword evidence="1" id="KW-0812">Transmembrane</keyword>
<dbReference type="RefSeq" id="WP_201844289.1">
    <property type="nucleotide sequence ID" value="NZ_JAERRK010000043.1"/>
</dbReference>
<dbReference type="AlphaFoldDB" id="A0A937ETL6"/>
<evidence type="ECO:0000256" key="1">
    <source>
        <dbReference type="SAM" id="Phobius"/>
    </source>
</evidence>
<gene>
    <name evidence="2" type="ORF">JK359_38160</name>
</gene>
<organism evidence="2 3">
    <name type="scientific">Streptomyces actinomycinicus</name>
    <dbReference type="NCBI Taxonomy" id="1695166"/>
    <lineage>
        <taxon>Bacteria</taxon>
        <taxon>Bacillati</taxon>
        <taxon>Actinomycetota</taxon>
        <taxon>Actinomycetes</taxon>
        <taxon>Kitasatosporales</taxon>
        <taxon>Streptomycetaceae</taxon>
        <taxon>Streptomyces</taxon>
    </lineage>
</organism>
<name>A0A937ETL6_9ACTN</name>
<keyword evidence="1" id="KW-1133">Transmembrane helix</keyword>
<evidence type="ECO:0000313" key="3">
    <source>
        <dbReference type="Proteomes" id="UP000661858"/>
    </source>
</evidence>
<keyword evidence="1" id="KW-0472">Membrane</keyword>
<dbReference type="Proteomes" id="UP000661858">
    <property type="component" value="Unassembled WGS sequence"/>
</dbReference>
<proteinExistence type="predicted"/>
<evidence type="ECO:0008006" key="4">
    <source>
        <dbReference type="Google" id="ProtNLM"/>
    </source>
</evidence>